<organism evidence="1 2">
    <name type="scientific">Vibrio phage phi50-12</name>
    <dbReference type="NCBI Taxonomy" id="2654972"/>
    <lineage>
        <taxon>Viruses</taxon>
        <taxon>Duplodnaviria</taxon>
        <taxon>Heunggongvirae</taxon>
        <taxon>Uroviricota</taxon>
        <taxon>Caudoviricetes</taxon>
        <taxon>Schitoviridae</taxon>
        <taxon>Penintadodekavirus</taxon>
        <taxon>Penintadodekavirus 5012</taxon>
    </lineage>
</organism>
<keyword evidence="2" id="KW-1185">Reference proteome</keyword>
<proteinExistence type="predicted"/>
<sequence>MSKTKAVIRVNDKIVCGTVYLDKSLEEVKGQELKVILNKGSVCLADNPQLRKYVTKTGARKKFIVILFSEEYEIILEKPMEVNDG</sequence>
<reference evidence="1 2" key="1">
    <citation type="submission" date="2019-10" db="EMBL/GenBank/DDBJ databases">
        <authorList>
            <person name="Lin L.C."/>
        </authorList>
    </citation>
    <scope>NUCLEOTIDE SEQUENCE [LARGE SCALE GENOMIC DNA]</scope>
</reference>
<gene>
    <name evidence="1" type="ORF">VOWphi5012_047</name>
</gene>
<evidence type="ECO:0000313" key="2">
    <source>
        <dbReference type="Proteomes" id="UP000325783"/>
    </source>
</evidence>
<evidence type="ECO:0000313" key="1">
    <source>
        <dbReference type="EMBL" id="QFR59831.1"/>
    </source>
</evidence>
<protein>
    <submittedName>
        <fullName evidence="1">Uncharacterized protein</fullName>
    </submittedName>
</protein>
<dbReference type="Proteomes" id="UP000325783">
    <property type="component" value="Segment"/>
</dbReference>
<name>A0A5P8PSR7_9CAUD</name>
<dbReference type="EMBL" id="MN584918">
    <property type="protein sequence ID" value="QFR59831.1"/>
    <property type="molecule type" value="Genomic_DNA"/>
</dbReference>
<accession>A0A5P8PSR7</accession>